<protein>
    <submittedName>
        <fullName evidence="1">Sperm flagellar protein 2</fullName>
    </submittedName>
</protein>
<evidence type="ECO:0000313" key="2">
    <source>
        <dbReference type="Proteomes" id="UP000028990"/>
    </source>
</evidence>
<dbReference type="InterPro" id="IPR052634">
    <property type="entry name" value="Sperm_flagellar-bone_growth"/>
</dbReference>
<dbReference type="GO" id="GO:0007288">
    <property type="term" value="P:sperm axoneme assembly"/>
    <property type="evidence" value="ECO:0007669"/>
    <property type="project" value="TreeGrafter"/>
</dbReference>
<keyword evidence="1" id="KW-0282">Flagellum</keyword>
<dbReference type="EMBL" id="KN122647">
    <property type="protein sequence ID" value="KFO29111.1"/>
    <property type="molecule type" value="Genomic_DNA"/>
</dbReference>
<dbReference type="GO" id="GO:0002177">
    <property type="term" value="C:manchette"/>
    <property type="evidence" value="ECO:0007669"/>
    <property type="project" value="TreeGrafter"/>
</dbReference>
<keyword evidence="1" id="KW-0969">Cilium</keyword>
<proteinExistence type="predicted"/>
<dbReference type="PANTHER" id="PTHR14919">
    <property type="entry name" value="KPL2-RELATED"/>
    <property type="match status" value="1"/>
</dbReference>
<organism evidence="1 2">
    <name type="scientific">Fukomys damarensis</name>
    <name type="common">Damaraland mole rat</name>
    <name type="synonym">Cryptomys damarensis</name>
    <dbReference type="NCBI Taxonomy" id="885580"/>
    <lineage>
        <taxon>Eukaryota</taxon>
        <taxon>Metazoa</taxon>
        <taxon>Chordata</taxon>
        <taxon>Craniata</taxon>
        <taxon>Vertebrata</taxon>
        <taxon>Euteleostomi</taxon>
        <taxon>Mammalia</taxon>
        <taxon>Eutheria</taxon>
        <taxon>Euarchontoglires</taxon>
        <taxon>Glires</taxon>
        <taxon>Rodentia</taxon>
        <taxon>Hystricomorpha</taxon>
        <taxon>Bathyergidae</taxon>
        <taxon>Fukomys</taxon>
    </lineage>
</organism>
<dbReference type="PANTHER" id="PTHR14919:SF0">
    <property type="entry name" value="SPERM FLAGELLAR PROTEIN 2"/>
    <property type="match status" value="1"/>
</dbReference>
<reference evidence="1 2" key="1">
    <citation type="submission" date="2013-11" db="EMBL/GenBank/DDBJ databases">
        <title>The Damaraland mole rat (Fukomys damarensis) genome and evolution of African mole rats.</title>
        <authorList>
            <person name="Gladyshev V.N."/>
            <person name="Fang X."/>
        </authorList>
    </citation>
    <scope>NUCLEOTIDE SEQUENCE [LARGE SCALE GENOMIC DNA]</scope>
    <source>
        <tissue evidence="1">Liver</tissue>
    </source>
</reference>
<dbReference type="Proteomes" id="UP000028990">
    <property type="component" value="Unassembled WGS sequence"/>
</dbReference>
<accession>A0A091E216</accession>
<sequence length="154" mass="17014">MTGFQQMSFPLGANASPSGGIQFDKNMAQIIMTEKYGAATKLLYKVFIALQKKKKSGLTGVQIPITQPLASLTFQNMKIVASQHDKTMAKIQAAIIEISKLASNHTLKALEAPKMMKRQQEAVDVACGIMKFEALINKGLLCKTKYIHWIQQTI</sequence>
<gene>
    <name evidence="1" type="ORF">H920_09481</name>
</gene>
<name>A0A091E216_FUKDA</name>
<keyword evidence="2" id="KW-1185">Reference proteome</keyword>
<keyword evidence="1" id="KW-0966">Cell projection</keyword>
<dbReference type="GO" id="GO:0097225">
    <property type="term" value="C:sperm midpiece"/>
    <property type="evidence" value="ECO:0007669"/>
    <property type="project" value="TreeGrafter"/>
</dbReference>
<dbReference type="AlphaFoldDB" id="A0A091E216"/>
<evidence type="ECO:0000313" key="1">
    <source>
        <dbReference type="EMBL" id="KFO29111.1"/>
    </source>
</evidence>